<dbReference type="AlphaFoldDB" id="V9LEC5"/>
<accession>V9LEC5</accession>
<evidence type="ECO:0000313" key="2">
    <source>
        <dbReference type="EMBL" id="AFP10532.1"/>
    </source>
</evidence>
<proteinExistence type="evidence at transcript level"/>
<sequence>MGAFKALVSLCLLVCVRAKCPEPNEVKDVNGEKLCARFFEHSDVIYEQCCGGDHLDIPNPSDVPVVAWVWNDRASSVVVSTRCELTVWNRRNKDGYKRKFRSGIQYRLSEVPKGLFGDWDNSITG</sequence>
<dbReference type="Pfam" id="PF15138">
    <property type="entry name" value="Syncollin"/>
    <property type="match status" value="1"/>
</dbReference>
<dbReference type="PANTHER" id="PTHR17503:SF0">
    <property type="entry name" value="SYNCOLLIN"/>
    <property type="match status" value="1"/>
</dbReference>
<evidence type="ECO:0000256" key="1">
    <source>
        <dbReference type="SAM" id="SignalP"/>
    </source>
</evidence>
<dbReference type="GO" id="GO:0030667">
    <property type="term" value="C:secretory granule membrane"/>
    <property type="evidence" value="ECO:0007669"/>
    <property type="project" value="InterPro"/>
</dbReference>
<dbReference type="PANTHER" id="PTHR17503">
    <property type="entry name" value="SYNCOLLIN"/>
    <property type="match status" value="1"/>
</dbReference>
<feature type="chain" id="PRO_5004778516" evidence="1">
    <location>
        <begin position="19"/>
        <end position="125"/>
    </location>
</feature>
<feature type="signal peptide" evidence="1">
    <location>
        <begin position="1"/>
        <end position="18"/>
    </location>
</feature>
<dbReference type="InterPro" id="IPR028137">
    <property type="entry name" value="Syncollin"/>
</dbReference>
<protein>
    <submittedName>
        <fullName evidence="2">Syncollin-like protein</fullName>
    </submittedName>
</protein>
<reference evidence="2" key="1">
    <citation type="journal article" date="2014" name="Nature">
        <title>Elephant shark genome provides unique insights into gnathostome evolution.</title>
        <authorList>
            <consortium name="International Elephant Shark Genome Sequencing Consortium"/>
            <person name="Venkatesh B."/>
            <person name="Lee A.P."/>
            <person name="Ravi V."/>
            <person name="Maurya A.K."/>
            <person name="Lian M.M."/>
            <person name="Swann J.B."/>
            <person name="Ohta Y."/>
            <person name="Flajnik M.F."/>
            <person name="Sutoh Y."/>
            <person name="Kasahara M."/>
            <person name="Hoon S."/>
            <person name="Gangu V."/>
            <person name="Roy S.W."/>
            <person name="Irimia M."/>
            <person name="Korzh V."/>
            <person name="Kondrychyn I."/>
            <person name="Lim Z.W."/>
            <person name="Tay B.H."/>
            <person name="Tohari S."/>
            <person name="Kong K.W."/>
            <person name="Ho S."/>
            <person name="Lorente-Galdos B."/>
            <person name="Quilez J."/>
            <person name="Marques-Bonet T."/>
            <person name="Raney B.J."/>
            <person name="Ingham P.W."/>
            <person name="Tay A."/>
            <person name="Hillier L.W."/>
            <person name="Minx P."/>
            <person name="Boehm T."/>
            <person name="Wilson R.K."/>
            <person name="Brenner S."/>
            <person name="Warren W.C."/>
        </authorList>
    </citation>
    <scope>NUCLEOTIDE SEQUENCE</scope>
    <source>
        <tissue evidence="2">Liver</tissue>
    </source>
</reference>
<name>V9LEC5_CALMI</name>
<keyword evidence="1" id="KW-0732">Signal</keyword>
<dbReference type="EMBL" id="JW878015">
    <property type="protein sequence ID" value="AFP10532.1"/>
    <property type="molecule type" value="mRNA"/>
</dbReference>
<dbReference type="Gene3D" id="2.60.20.10">
    <property type="entry name" value="Crystallins"/>
    <property type="match status" value="1"/>
</dbReference>
<dbReference type="GO" id="GO:0006887">
    <property type="term" value="P:exocytosis"/>
    <property type="evidence" value="ECO:0007669"/>
    <property type="project" value="InterPro"/>
</dbReference>
<organism evidence="2">
    <name type="scientific">Callorhinchus milii</name>
    <name type="common">Ghost shark</name>
    <dbReference type="NCBI Taxonomy" id="7868"/>
    <lineage>
        <taxon>Eukaryota</taxon>
        <taxon>Metazoa</taxon>
        <taxon>Chordata</taxon>
        <taxon>Craniata</taxon>
        <taxon>Vertebrata</taxon>
        <taxon>Chondrichthyes</taxon>
        <taxon>Holocephali</taxon>
        <taxon>Chimaeriformes</taxon>
        <taxon>Callorhinchidae</taxon>
        <taxon>Callorhinchus</taxon>
    </lineage>
</organism>
<feature type="non-terminal residue" evidence="2">
    <location>
        <position position="125"/>
    </location>
</feature>